<feature type="transmembrane region" description="Helical" evidence="6">
    <location>
        <begin position="174"/>
        <end position="199"/>
    </location>
</feature>
<evidence type="ECO:0000313" key="8">
    <source>
        <dbReference type="EMBL" id="MBB0247323.1"/>
    </source>
</evidence>
<dbReference type="InterPro" id="IPR018076">
    <property type="entry name" value="T2SS_GspF_dom"/>
</dbReference>
<dbReference type="AlphaFoldDB" id="A0A7W3TIB1"/>
<evidence type="ECO:0000259" key="7">
    <source>
        <dbReference type="Pfam" id="PF00482"/>
    </source>
</evidence>
<keyword evidence="9" id="KW-1185">Reference proteome</keyword>
<proteinExistence type="predicted"/>
<sequence>MYKRTPIICAAALLLCVVGVLIIAALAAPRGGRRRSFRRPGGSGVGDAGRTAARWPLGSGRVRRDPRLPEAAGLLAACLAAGASPMAAAAAVGAALDGPLATALRRAAAELSLGGDPDRVWPRLGEIPDAARLARALRLADLSGAPVVRTVALLASEHRAREGRAARARVHRAGVLLTLPLGLCFLPAFLLIGVAPVVVGLARTLL</sequence>
<evidence type="ECO:0000256" key="6">
    <source>
        <dbReference type="SAM" id="Phobius"/>
    </source>
</evidence>
<evidence type="ECO:0000256" key="3">
    <source>
        <dbReference type="ARBA" id="ARBA00022692"/>
    </source>
</evidence>
<reference evidence="9" key="1">
    <citation type="submission" date="2019-10" db="EMBL/GenBank/DDBJ databases">
        <title>Streptomyces sp. nov., a novel actinobacterium isolated from alkaline environment.</title>
        <authorList>
            <person name="Golinska P."/>
        </authorList>
    </citation>
    <scope>NUCLEOTIDE SEQUENCE [LARGE SCALE GENOMIC DNA]</scope>
    <source>
        <strain evidence="9">DSM 42118</strain>
    </source>
</reference>
<evidence type="ECO:0000313" key="9">
    <source>
        <dbReference type="Proteomes" id="UP000538929"/>
    </source>
</evidence>
<name>A0A7W3TIB1_9ACTN</name>
<comment type="subcellular location">
    <subcellularLocation>
        <location evidence="1">Cell membrane</location>
        <topology evidence="1">Multi-pass membrane protein</topology>
    </subcellularLocation>
</comment>
<dbReference type="Pfam" id="PF00482">
    <property type="entry name" value="T2SSF"/>
    <property type="match status" value="1"/>
</dbReference>
<organism evidence="8 9">
    <name type="scientific">Streptomyces alkaliphilus</name>
    <dbReference type="NCBI Taxonomy" id="1472722"/>
    <lineage>
        <taxon>Bacteria</taxon>
        <taxon>Bacillati</taxon>
        <taxon>Actinomycetota</taxon>
        <taxon>Actinomycetes</taxon>
        <taxon>Kitasatosporales</taxon>
        <taxon>Streptomycetaceae</taxon>
        <taxon>Streptomyces</taxon>
    </lineage>
</organism>
<feature type="domain" description="Type II secretion system protein GspF" evidence="7">
    <location>
        <begin position="74"/>
        <end position="194"/>
    </location>
</feature>
<protein>
    <recommendedName>
        <fullName evidence="7">Type II secretion system protein GspF domain-containing protein</fullName>
    </recommendedName>
</protein>
<keyword evidence="4 6" id="KW-1133">Transmembrane helix</keyword>
<dbReference type="PANTHER" id="PTHR35007">
    <property type="entry name" value="INTEGRAL MEMBRANE PROTEIN-RELATED"/>
    <property type="match status" value="1"/>
</dbReference>
<feature type="transmembrane region" description="Helical" evidence="6">
    <location>
        <begin position="71"/>
        <end position="96"/>
    </location>
</feature>
<evidence type="ECO:0000256" key="4">
    <source>
        <dbReference type="ARBA" id="ARBA00022989"/>
    </source>
</evidence>
<evidence type="ECO:0000256" key="2">
    <source>
        <dbReference type="ARBA" id="ARBA00022475"/>
    </source>
</evidence>
<dbReference type="PANTHER" id="PTHR35007:SF3">
    <property type="entry name" value="POSSIBLE CONSERVED ALANINE RICH MEMBRANE PROTEIN"/>
    <property type="match status" value="1"/>
</dbReference>
<keyword evidence="5 6" id="KW-0472">Membrane</keyword>
<dbReference type="RefSeq" id="WP_182608523.1">
    <property type="nucleotide sequence ID" value="NZ_VKHT01001594.1"/>
</dbReference>
<gene>
    <name evidence="8" type="ORF">FNQ90_25180</name>
</gene>
<keyword evidence="3 6" id="KW-0812">Transmembrane</keyword>
<accession>A0A7W3TIB1</accession>
<dbReference type="EMBL" id="VKHT01001594">
    <property type="protein sequence ID" value="MBB0247323.1"/>
    <property type="molecule type" value="Genomic_DNA"/>
</dbReference>
<keyword evidence="2" id="KW-1003">Cell membrane</keyword>
<evidence type="ECO:0000256" key="1">
    <source>
        <dbReference type="ARBA" id="ARBA00004651"/>
    </source>
</evidence>
<dbReference type="Proteomes" id="UP000538929">
    <property type="component" value="Unassembled WGS sequence"/>
</dbReference>
<evidence type="ECO:0000256" key="5">
    <source>
        <dbReference type="ARBA" id="ARBA00023136"/>
    </source>
</evidence>
<dbReference type="GO" id="GO:0005886">
    <property type="term" value="C:plasma membrane"/>
    <property type="evidence" value="ECO:0007669"/>
    <property type="project" value="UniProtKB-SubCell"/>
</dbReference>
<comment type="caution">
    <text evidence="8">The sequence shown here is derived from an EMBL/GenBank/DDBJ whole genome shotgun (WGS) entry which is preliminary data.</text>
</comment>